<dbReference type="InterPro" id="IPR014729">
    <property type="entry name" value="Rossmann-like_a/b/a_fold"/>
</dbReference>
<dbReference type="Gene3D" id="3.40.50.620">
    <property type="entry name" value="HUPs"/>
    <property type="match status" value="1"/>
</dbReference>
<feature type="region of interest" description="Disordered" evidence="1">
    <location>
        <begin position="1"/>
        <end position="22"/>
    </location>
</feature>
<evidence type="ECO:0000256" key="1">
    <source>
        <dbReference type="SAM" id="MobiDB-lite"/>
    </source>
</evidence>
<accession>A0ABN6YJG2</accession>
<feature type="compositionally biased region" description="Basic and acidic residues" evidence="1">
    <location>
        <begin position="1"/>
        <end position="10"/>
    </location>
</feature>
<reference evidence="3" key="1">
    <citation type="journal article" date="2019" name="Int. J. Syst. Evol. Microbiol.">
        <title>The Global Catalogue of Microorganisms (GCM) 10K type strain sequencing project: providing services to taxonomists for standard genome sequencing and annotation.</title>
        <authorList>
            <consortium name="The Broad Institute Genomics Platform"/>
            <consortium name="The Broad Institute Genome Sequencing Center for Infectious Disease"/>
            <person name="Wu L."/>
            <person name="Ma J."/>
        </authorList>
    </citation>
    <scope>NUCLEOTIDE SEQUENCE [LARGE SCALE GENOMIC DNA]</scope>
    <source>
        <strain evidence="3">NBRC 110608</strain>
    </source>
</reference>
<evidence type="ECO:0000313" key="3">
    <source>
        <dbReference type="Proteomes" id="UP001321421"/>
    </source>
</evidence>
<name>A0ABN6YJG2_9MICO</name>
<keyword evidence="3" id="KW-1185">Reference proteome</keyword>
<dbReference type="EMBL" id="AP027735">
    <property type="protein sequence ID" value="BDZ57071.1"/>
    <property type="molecule type" value="Genomic_DNA"/>
</dbReference>
<organism evidence="2 3">
    <name type="scientific">Barrientosiimonas endolithica</name>
    <dbReference type="NCBI Taxonomy" id="1535208"/>
    <lineage>
        <taxon>Bacteria</taxon>
        <taxon>Bacillati</taxon>
        <taxon>Actinomycetota</taxon>
        <taxon>Actinomycetes</taxon>
        <taxon>Micrococcales</taxon>
        <taxon>Dermacoccaceae</taxon>
        <taxon>Barrientosiimonas</taxon>
    </lineage>
</organism>
<proteinExistence type="predicted"/>
<dbReference type="SUPFAM" id="SSF52402">
    <property type="entry name" value="Adenine nucleotide alpha hydrolases-like"/>
    <property type="match status" value="1"/>
</dbReference>
<gene>
    <name evidence="2" type="ORF">GCM10025872_07280</name>
</gene>
<dbReference type="Proteomes" id="UP001321421">
    <property type="component" value="Chromosome"/>
</dbReference>
<feature type="region of interest" description="Disordered" evidence="1">
    <location>
        <begin position="76"/>
        <end position="104"/>
    </location>
</feature>
<sequence>MADESTREPAPEVAVPADSAPDGAVIVGVDGQEHDATVVTWAADEAASLGRPLHLQEVVDLGISLMAGEGYLPMTSLPADTLEGRPRRWRAQRRSRAPGSPSSP</sequence>
<feature type="compositionally biased region" description="Basic residues" evidence="1">
    <location>
        <begin position="87"/>
        <end position="96"/>
    </location>
</feature>
<dbReference type="RefSeq" id="WP_289232340.1">
    <property type="nucleotide sequence ID" value="NZ_AP027735.1"/>
</dbReference>
<protein>
    <submittedName>
        <fullName evidence="2">Uncharacterized protein</fullName>
    </submittedName>
</protein>
<evidence type="ECO:0000313" key="2">
    <source>
        <dbReference type="EMBL" id="BDZ57071.1"/>
    </source>
</evidence>